<dbReference type="InterPro" id="IPR008217">
    <property type="entry name" value="Ccc1_fam"/>
</dbReference>
<reference evidence="7 8" key="1">
    <citation type="submission" date="2019-08" db="EMBL/GenBank/DDBJ databases">
        <authorList>
            <person name="Toschakov S.V."/>
        </authorList>
    </citation>
    <scope>NUCLEOTIDE SEQUENCE [LARGE SCALE GENOMIC DNA]</scope>
    <source>
        <strain evidence="7 8">3753O</strain>
    </source>
</reference>
<evidence type="ECO:0000256" key="5">
    <source>
        <dbReference type="SAM" id="Phobius"/>
    </source>
</evidence>
<dbReference type="Proteomes" id="UP000326331">
    <property type="component" value="Chromosome"/>
</dbReference>
<dbReference type="SUPFAM" id="SSF47240">
    <property type="entry name" value="Ferritin-like"/>
    <property type="match status" value="1"/>
</dbReference>
<dbReference type="RefSeq" id="WP_158066148.1">
    <property type="nucleotide sequence ID" value="NZ_CP042829.1"/>
</dbReference>
<dbReference type="InterPro" id="IPR009078">
    <property type="entry name" value="Ferritin-like_SF"/>
</dbReference>
<organism evidence="7 8">
    <name type="scientific">Tepidiforma bonchosmolovskayae</name>
    <dbReference type="NCBI Taxonomy" id="2601677"/>
    <lineage>
        <taxon>Bacteria</taxon>
        <taxon>Bacillati</taxon>
        <taxon>Chloroflexota</taxon>
        <taxon>Tepidiformia</taxon>
        <taxon>Tepidiformales</taxon>
        <taxon>Tepidiformaceae</taxon>
        <taxon>Tepidiforma</taxon>
    </lineage>
</organism>
<keyword evidence="2 5" id="KW-0812">Transmembrane</keyword>
<dbReference type="InterPro" id="IPR039376">
    <property type="entry name" value="Ferritin_CCC1_N"/>
</dbReference>
<evidence type="ECO:0000256" key="3">
    <source>
        <dbReference type="ARBA" id="ARBA00022989"/>
    </source>
</evidence>
<dbReference type="Pfam" id="PF01988">
    <property type="entry name" value="VIT1"/>
    <property type="match status" value="1"/>
</dbReference>
<proteinExistence type="predicted"/>
<feature type="transmembrane region" description="Helical" evidence="5">
    <location>
        <begin position="188"/>
        <end position="212"/>
    </location>
</feature>
<dbReference type="CDD" id="cd01044">
    <property type="entry name" value="Ferritin_CCC1_N"/>
    <property type="match status" value="1"/>
</dbReference>
<evidence type="ECO:0000256" key="4">
    <source>
        <dbReference type="ARBA" id="ARBA00023136"/>
    </source>
</evidence>
<feature type="transmembrane region" description="Helical" evidence="5">
    <location>
        <begin position="319"/>
        <end position="340"/>
    </location>
</feature>
<accession>A0ABX6C087</accession>
<evidence type="ECO:0000259" key="6">
    <source>
        <dbReference type="Pfam" id="PF02915"/>
    </source>
</evidence>
<evidence type="ECO:0000256" key="2">
    <source>
        <dbReference type="ARBA" id="ARBA00022692"/>
    </source>
</evidence>
<keyword evidence="8" id="KW-1185">Reference proteome</keyword>
<evidence type="ECO:0000313" key="7">
    <source>
        <dbReference type="EMBL" id="QFG02214.1"/>
    </source>
</evidence>
<feature type="transmembrane region" description="Helical" evidence="5">
    <location>
        <begin position="288"/>
        <end position="313"/>
    </location>
</feature>
<evidence type="ECO:0000256" key="1">
    <source>
        <dbReference type="ARBA" id="ARBA00004127"/>
    </source>
</evidence>
<dbReference type="InterPro" id="IPR003251">
    <property type="entry name" value="Rr_diiron-bd_dom"/>
</dbReference>
<dbReference type="PANTHER" id="PTHR31851">
    <property type="entry name" value="FE(2+)/MN(2+) TRANSPORTER PCL1"/>
    <property type="match status" value="1"/>
</dbReference>
<gene>
    <name evidence="7" type="ORF">Tbon_02525</name>
</gene>
<reference evidence="7 8" key="2">
    <citation type="submission" date="2019-10" db="EMBL/GenBank/DDBJ databases">
        <title>Thermopilla bonchosmolovskayae gen. nov., sp. nov., a moderately thermophilic Chloroflexi bacterium from a Chukotka hot spring (Arctic, Russia), representing a novel classis Thermopillaia, which include previously uncultivated lineage OLB14.</title>
        <authorList>
            <person name="Kochetkova T.V."/>
            <person name="Zayulina K.S."/>
            <person name="Zhigarkov V.S."/>
            <person name="Minaev N.V."/>
            <person name="Novikov A."/>
            <person name="Toshchakov S.V."/>
            <person name="Elcheninov A.G."/>
            <person name="Kublanov I.V."/>
        </authorList>
    </citation>
    <scope>NUCLEOTIDE SEQUENCE [LARGE SCALE GENOMIC DNA]</scope>
    <source>
        <strain evidence="7 8">3753O</strain>
    </source>
</reference>
<keyword evidence="4 5" id="KW-0472">Membrane</keyword>
<feature type="transmembrane region" description="Helical" evidence="5">
    <location>
        <begin position="352"/>
        <end position="371"/>
    </location>
</feature>
<dbReference type="EMBL" id="CP042829">
    <property type="protein sequence ID" value="QFG02214.1"/>
    <property type="molecule type" value="Genomic_DNA"/>
</dbReference>
<feature type="domain" description="Rubrerythrin diiron-binding" evidence="6">
    <location>
        <begin position="14"/>
        <end position="130"/>
    </location>
</feature>
<sequence>MTATPADIERYRRNLRDEVDGIALYRALAEAENDPHLREVFLRLAASEERHRDLWEQKLREAGAEVPAYRPSFRVRVLGWLARRFGTAAVSPIVARMEASAYTMYDNQPEAIAADLPRDERSHARLFRELARSTRGRPVDVDIARLEGRHRGGTGNALRAAVLGANDGLVSNLSLVMGVAGANPGRSVVLLAGISGLLAGALSMALGEWISVRSSAEAFSRQLEIERDELALMPDEELEELVLIYRAKGLDEEEARATATRILANREKALDTLAREELGMSEEEAGNAWVAAITSFLTFSAGAIIPVLPWLIVGGVAGVAASAAASALGLFGVGAAITLYTGRGVLFSGSRMLGFGLAASAITFGIGRLIGVSTGI</sequence>
<evidence type="ECO:0000313" key="8">
    <source>
        <dbReference type="Proteomes" id="UP000326331"/>
    </source>
</evidence>
<name>A0ABX6C087_9CHLR</name>
<keyword evidence="3 5" id="KW-1133">Transmembrane helix</keyword>
<protein>
    <submittedName>
        <fullName evidence="7">Rubrerythrin family protein</fullName>
    </submittedName>
</protein>
<comment type="subcellular location">
    <subcellularLocation>
        <location evidence="1">Endomembrane system</location>
        <topology evidence="1">Multi-pass membrane protein</topology>
    </subcellularLocation>
</comment>
<dbReference type="Gene3D" id="1.20.5.420">
    <property type="entry name" value="Immunoglobulin FC, subunit C"/>
    <property type="match status" value="1"/>
</dbReference>
<dbReference type="Pfam" id="PF02915">
    <property type="entry name" value="Rubrerythrin"/>
    <property type="match status" value="1"/>
</dbReference>